<gene>
    <name evidence="1" type="ORF">L6164_019436</name>
</gene>
<evidence type="ECO:0000313" key="1">
    <source>
        <dbReference type="EMBL" id="KAI4326919.1"/>
    </source>
</evidence>
<reference evidence="1 2" key="1">
    <citation type="journal article" date="2022" name="DNA Res.">
        <title>Chromosomal-level genome assembly of the orchid tree Bauhinia variegata (Leguminosae; Cercidoideae) supports the allotetraploid origin hypothesis of Bauhinia.</title>
        <authorList>
            <person name="Zhong Y."/>
            <person name="Chen Y."/>
            <person name="Zheng D."/>
            <person name="Pang J."/>
            <person name="Liu Y."/>
            <person name="Luo S."/>
            <person name="Meng S."/>
            <person name="Qian L."/>
            <person name="Wei D."/>
            <person name="Dai S."/>
            <person name="Zhou R."/>
        </authorList>
    </citation>
    <scope>NUCLEOTIDE SEQUENCE [LARGE SCALE GENOMIC DNA]</scope>
    <source>
        <strain evidence="1">BV-YZ2020</strain>
    </source>
</reference>
<protein>
    <submittedName>
        <fullName evidence="1">Uncharacterized protein</fullName>
    </submittedName>
</protein>
<comment type="caution">
    <text evidence="1">The sequence shown here is derived from an EMBL/GenBank/DDBJ whole genome shotgun (WGS) entry which is preliminary data.</text>
</comment>
<accession>A0ACB9MTW0</accession>
<keyword evidence="2" id="KW-1185">Reference proteome</keyword>
<proteinExistence type="predicted"/>
<organism evidence="1 2">
    <name type="scientific">Bauhinia variegata</name>
    <name type="common">Purple orchid tree</name>
    <name type="synonym">Phanera variegata</name>
    <dbReference type="NCBI Taxonomy" id="167791"/>
    <lineage>
        <taxon>Eukaryota</taxon>
        <taxon>Viridiplantae</taxon>
        <taxon>Streptophyta</taxon>
        <taxon>Embryophyta</taxon>
        <taxon>Tracheophyta</taxon>
        <taxon>Spermatophyta</taxon>
        <taxon>Magnoliopsida</taxon>
        <taxon>eudicotyledons</taxon>
        <taxon>Gunneridae</taxon>
        <taxon>Pentapetalae</taxon>
        <taxon>rosids</taxon>
        <taxon>fabids</taxon>
        <taxon>Fabales</taxon>
        <taxon>Fabaceae</taxon>
        <taxon>Cercidoideae</taxon>
        <taxon>Cercideae</taxon>
        <taxon>Bauhiniinae</taxon>
        <taxon>Bauhinia</taxon>
    </lineage>
</organism>
<dbReference type="EMBL" id="CM039433">
    <property type="protein sequence ID" value="KAI4326919.1"/>
    <property type="molecule type" value="Genomic_DNA"/>
</dbReference>
<dbReference type="Proteomes" id="UP000828941">
    <property type="component" value="Chromosome 8"/>
</dbReference>
<sequence length="659" mass="73860">MPLKDKKHVHLCNSWQRQEQQLSSFQNQPTKPKRRKYRETTISASASASANTNDIHSSAVYQPHHRKVDPPTLVLPHNSCCPASKPISSTTPPPSSPPAQPGPPTATINHSALPSSPSDSPSTFGIRFSPGRFSPIMDFARASPTIPGSPINGHSTQDSLPSSFSKFNSALTAGLLNPMSPPPPPDKTRSSPTLFEMMASEPDIHPRTQIPTNNILVSAQKPQILVMDRQALMMQRISDILATRSPGNQFNDPTSSDIKLTLSSKDGISVSMNVHRQILVAHSRFFAVKLSDRWTKQQRSTLPYIVEIADCDDVEVYIETLRLMYCKDIRKKLMKEDVSRVLGILKVSAAIGFDAGVLSCLEYLEAAPWAEDEEEKVASLLSELRLEAVGAGEVLKRVSTEVTSGNEEGNDNEEVLLKLIHVVLEGKDEKARRQMKGLVSKMLRENSSQNDLRKESLYSACNDCLQLLSQHFLRAAASDLLNVGQIARQADNLHWILDILIDRQIAEDFLKMWASQSELSEAHPKVPAVHRFEVSRVTARLFVGIGKGQLLASKDVRCLLLKTWLVPFYDDFGWMRRASKGLDRHLIEDGLSNTILTLPLSWQQEILLAWFNRFLNSGEDCPNIQRGFEVWWRRSFWKRNGEQDRTRQLRITTATIENP</sequence>
<evidence type="ECO:0000313" key="2">
    <source>
        <dbReference type="Proteomes" id="UP000828941"/>
    </source>
</evidence>
<name>A0ACB9MTW0_BAUVA</name>